<dbReference type="InterPro" id="IPR041677">
    <property type="entry name" value="DNA2/NAM7_AAA_11"/>
</dbReference>
<proteinExistence type="inferred from homology"/>
<evidence type="ECO:0000259" key="7">
    <source>
        <dbReference type="Pfam" id="PF13087"/>
    </source>
</evidence>
<protein>
    <recommendedName>
        <fullName evidence="10">DNA2/NAM7 helicase-like C-terminal domain-containing protein</fullName>
    </recommendedName>
</protein>
<dbReference type="Gene3D" id="3.40.50.300">
    <property type="entry name" value="P-loop containing nucleotide triphosphate hydrolases"/>
    <property type="match status" value="2"/>
</dbReference>
<dbReference type="InterPro" id="IPR047187">
    <property type="entry name" value="SF1_C_Upf1"/>
</dbReference>
<dbReference type="AlphaFoldDB" id="A0A428UDR0"/>
<evidence type="ECO:0008006" key="10">
    <source>
        <dbReference type="Google" id="ProtNLM"/>
    </source>
</evidence>
<evidence type="ECO:0000256" key="2">
    <source>
        <dbReference type="ARBA" id="ARBA00022741"/>
    </source>
</evidence>
<keyword evidence="5" id="KW-0067">ATP-binding</keyword>
<evidence type="ECO:0000256" key="1">
    <source>
        <dbReference type="ARBA" id="ARBA00007913"/>
    </source>
</evidence>
<feature type="domain" description="DNA2/NAM7 helicase-like C-terminal" evidence="7">
    <location>
        <begin position="796"/>
        <end position="989"/>
    </location>
</feature>
<keyword evidence="4" id="KW-0347">Helicase</keyword>
<evidence type="ECO:0000313" key="9">
    <source>
        <dbReference type="Proteomes" id="UP000288429"/>
    </source>
</evidence>
<dbReference type="InterPro" id="IPR027417">
    <property type="entry name" value="P-loop_NTPase"/>
</dbReference>
<dbReference type="PANTHER" id="PTHR43788:SF8">
    <property type="entry name" value="DNA-BINDING PROTEIN SMUBP-2"/>
    <property type="match status" value="1"/>
</dbReference>
<dbReference type="Proteomes" id="UP000288429">
    <property type="component" value="Unassembled WGS sequence"/>
</dbReference>
<keyword evidence="3" id="KW-0378">Hydrolase</keyword>
<dbReference type="InterPro" id="IPR041679">
    <property type="entry name" value="DNA2/NAM7-like_C"/>
</dbReference>
<evidence type="ECO:0000256" key="4">
    <source>
        <dbReference type="ARBA" id="ARBA00022806"/>
    </source>
</evidence>
<evidence type="ECO:0000313" key="8">
    <source>
        <dbReference type="EMBL" id="RSM12445.1"/>
    </source>
</evidence>
<comment type="caution">
    <text evidence="8">The sequence shown here is derived from an EMBL/GenBank/DDBJ whole genome shotgun (WGS) entry which is preliminary data.</text>
</comment>
<keyword evidence="9" id="KW-1185">Reference proteome</keyword>
<evidence type="ECO:0000256" key="5">
    <source>
        <dbReference type="ARBA" id="ARBA00022840"/>
    </source>
</evidence>
<dbReference type="SUPFAM" id="SSF52540">
    <property type="entry name" value="P-loop containing nucleoside triphosphate hydrolases"/>
    <property type="match status" value="1"/>
</dbReference>
<sequence>MASKIIARGVDPRPVGNSSSLQCGLLFENADESDKLKYIPSTNSLSFSLVREEPSNAEGYVGLCLSFPRDVDTHVWAWYTSSFNVIPSRRLKITCKFPNKHFTMSHRPLNEEEAKRFDNSSSAPNTTRNNATELCIVSVNLALDPTVIGFGIPFHGEDGTTDGWVNKDDLIHDTIKLTELLQRKTFTFLVQATGEQAEKLFDLTGSHYKPFDYGYGDKHNWDMTRYSHQIPRNRGSRFSAKICYDDFNQRDTALTQMHVQDVWDFHAALEEIETMWIPAFPRHWRATRRALRGDFTLINVEFHAKSPSHTQNDDHHRNLATWNAVHLSYGSDLMRKVDLTDRIALGLIRPASDKDRKHSPEAFNSYNATTGSASRTTVRLICRSGIGNEKKRIEAVNRLSSLNIWPAVMEHDMFAERKSLAFNDILVGQGLWDLFKATSSFRFPHFNLFDGVTDQVRDACIDHVFEDDRDRVQQYFSKLHFGIGLVSAAPGMGKSHLASIIITLMCLNPSIQQLYVSAASNGATDNILERTNNIAEPIVDKLIHDGHPVKRLMLIRGYRGDTELVNCLKALKGISFEESGIWNPSPWHFERSLCWWTLRALGSSAVPPLTSDDCTQLWDLHQRLGALVSTEDQASPIDRDYLKFTHLVHLARGLITFGEYTNRQTSEAHQNTLTRLMDLVISCANVVATTPAASSNNPYLAFNSTKAKAVVFDEAGTMFRADGLLVFGNTPRPMIVVGDPKQLAPVLATAIERLHVPHRKPHYLNRRDDKDDGWPTNRFTAEAEISWLSWFIHLGFPVFHLHTQHRMAEGLFDLMLKTSYSDIKRYFKYSPLCRPIDFPLGIRVEQYIQTKHRLPSESPDKLLPVFFQTNDCPCRNYPDSASRLNPRQADCIAKCLVRMMEELSMSPADVAVLTPYRANLRALQKRFRKEEILERVICATPDTFQGREAHIIVVALCVTEETGAGFANDARHLNVALTRHKSGLFIFGDLETKTRRSSEWADDNTTTGETMANVFRIIKNSRRIVNLKGDPRVDPDSYWERLKTSSKFL</sequence>
<dbReference type="GO" id="GO:0043139">
    <property type="term" value="F:5'-3' DNA helicase activity"/>
    <property type="evidence" value="ECO:0007669"/>
    <property type="project" value="TreeGrafter"/>
</dbReference>
<evidence type="ECO:0000256" key="3">
    <source>
        <dbReference type="ARBA" id="ARBA00022801"/>
    </source>
</evidence>
<dbReference type="GO" id="GO:0016787">
    <property type="term" value="F:hydrolase activity"/>
    <property type="evidence" value="ECO:0007669"/>
    <property type="project" value="UniProtKB-KW"/>
</dbReference>
<gene>
    <name evidence="8" type="ORF">CDV31_006286</name>
</gene>
<keyword evidence="2" id="KW-0547">Nucleotide-binding</keyword>
<dbReference type="InterPro" id="IPR050534">
    <property type="entry name" value="Coronavir_polyprotein_1ab"/>
</dbReference>
<dbReference type="PANTHER" id="PTHR43788">
    <property type="entry name" value="DNA2/NAM7 HELICASE FAMILY MEMBER"/>
    <property type="match status" value="1"/>
</dbReference>
<reference evidence="8 9" key="1">
    <citation type="submission" date="2017-06" db="EMBL/GenBank/DDBJ databases">
        <title>Cmopartive genomic analysis of Ambrosia Fusariam Clade fungi.</title>
        <authorList>
            <person name="Stajich J.E."/>
            <person name="Carrillo J."/>
            <person name="Kijimoto T."/>
            <person name="Eskalen A."/>
            <person name="O'Donnell K."/>
            <person name="Kasson M."/>
        </authorList>
    </citation>
    <scope>NUCLEOTIDE SEQUENCE [LARGE SCALE GENOMIC DNA]</scope>
    <source>
        <strain evidence="8 9">NRRL 20438</strain>
    </source>
</reference>
<dbReference type="CDD" id="cd18808">
    <property type="entry name" value="SF1_C_Upf1"/>
    <property type="match status" value="1"/>
</dbReference>
<dbReference type="Pfam" id="PF13086">
    <property type="entry name" value="AAA_11"/>
    <property type="match status" value="1"/>
</dbReference>
<organism evidence="8 9">
    <name type="scientific">Fusarium ambrosium</name>
    <dbReference type="NCBI Taxonomy" id="131363"/>
    <lineage>
        <taxon>Eukaryota</taxon>
        <taxon>Fungi</taxon>
        <taxon>Dikarya</taxon>
        <taxon>Ascomycota</taxon>
        <taxon>Pezizomycotina</taxon>
        <taxon>Sordariomycetes</taxon>
        <taxon>Hypocreomycetidae</taxon>
        <taxon>Hypocreales</taxon>
        <taxon>Nectriaceae</taxon>
        <taxon>Fusarium</taxon>
        <taxon>Fusarium solani species complex</taxon>
    </lineage>
</organism>
<evidence type="ECO:0000259" key="6">
    <source>
        <dbReference type="Pfam" id="PF13086"/>
    </source>
</evidence>
<name>A0A428UDR0_9HYPO</name>
<comment type="similarity">
    <text evidence="1">Belongs to the DNA2/NAM7 helicase family.</text>
</comment>
<dbReference type="EMBL" id="NIZV01000070">
    <property type="protein sequence ID" value="RSM12445.1"/>
    <property type="molecule type" value="Genomic_DNA"/>
</dbReference>
<dbReference type="GO" id="GO:0005524">
    <property type="term" value="F:ATP binding"/>
    <property type="evidence" value="ECO:0007669"/>
    <property type="project" value="UniProtKB-KW"/>
</dbReference>
<dbReference type="Pfam" id="PF13087">
    <property type="entry name" value="AAA_12"/>
    <property type="match status" value="1"/>
</dbReference>
<accession>A0A428UDR0</accession>
<feature type="domain" description="DNA2/NAM7 helicase helicase" evidence="6">
    <location>
        <begin position="663"/>
        <end position="747"/>
    </location>
</feature>